<proteinExistence type="predicted"/>
<geneLocation type="mitochondrion" evidence="2"/>
<feature type="transmembrane region" description="Helical" evidence="1">
    <location>
        <begin position="122"/>
        <end position="143"/>
    </location>
</feature>
<reference evidence="2" key="2">
    <citation type="journal article" name="Parasit. Vectors">
        <title>Mitochondrial genomes of two eucotylids as the first representatives from the superfamily Microphalloidea (Trematoda) and phylogenetic implications.</title>
        <authorList>
            <person name="Suleman"/>
            <person name="Muhammad N."/>
            <person name="Khan M.S."/>
            <person name="Tkach V.V."/>
            <person name="Ullah H."/>
            <person name="Ehsan M."/>
            <person name="Ma J."/>
            <person name="Zhu X.Q."/>
        </authorList>
    </citation>
    <scope>NUCLEOTIDE SEQUENCE</scope>
    <source>
        <strain evidence="2">Pakistan</strain>
    </source>
</reference>
<keyword evidence="1" id="KW-0472">Membrane</keyword>
<dbReference type="EMBL" id="MW334947">
    <property type="protein sequence ID" value="QRV61249.1"/>
    <property type="molecule type" value="Genomic_DNA"/>
</dbReference>
<keyword evidence="1" id="KW-0812">Transmembrane</keyword>
<organism evidence="2">
    <name type="scientific">Tamerlania zarudnyi</name>
    <dbReference type="NCBI Taxonomy" id="138578"/>
    <lineage>
        <taxon>Eukaryota</taxon>
        <taxon>Metazoa</taxon>
        <taxon>Spiralia</taxon>
        <taxon>Lophotrochozoa</taxon>
        <taxon>Platyhelminthes</taxon>
        <taxon>Trematoda</taxon>
        <taxon>Digenea</taxon>
        <taxon>Plagiorchiida</taxon>
        <taxon>Echinostomata</taxon>
        <taxon>Echinostomatoidea</taxon>
        <taxon>Eucotylidae</taxon>
        <taxon>Tamerlania</taxon>
    </lineage>
</organism>
<keyword evidence="1" id="KW-1133">Transmembrane helix</keyword>
<feature type="transmembrane region" description="Helical" evidence="1">
    <location>
        <begin position="82"/>
        <end position="102"/>
    </location>
</feature>
<accession>A0A894JKC5</accession>
<feature type="transmembrane region" description="Helical" evidence="1">
    <location>
        <begin position="42"/>
        <end position="70"/>
    </location>
</feature>
<protein>
    <submittedName>
        <fullName evidence="2">NADH dehydrogenase subunit 6</fullName>
    </submittedName>
</protein>
<sequence>MAFFLFSLYFSGLIHLGLTNNSIVLCGVLVSNTALLVIFTHMLFGFAWYAILFSLVYLGGVFILFIYITVFDPNAFPGGLGIVSRLLLFILIVILFYWGGFYEVATFDEFAHYICTTEEGHTYVMYCLMTLVVFAFVTMIGGGKGSFFR</sequence>
<evidence type="ECO:0000313" key="2">
    <source>
        <dbReference type="EMBL" id="QRV61249.1"/>
    </source>
</evidence>
<reference evidence="2" key="1">
    <citation type="submission" date="2020-12" db="EMBL/GenBank/DDBJ databases">
        <authorList>
            <person name="Suleman S."/>
            <person name="Zhu X.-Q."/>
            <person name="Muhammad N."/>
        </authorList>
    </citation>
    <scope>NUCLEOTIDE SEQUENCE</scope>
    <source>
        <strain evidence="2">Pakistan</strain>
    </source>
</reference>
<name>A0A894JKC5_9TREM</name>
<gene>
    <name evidence="2" type="primary">NAD6</name>
</gene>
<keyword evidence="2" id="KW-0496">Mitochondrion</keyword>
<dbReference type="AlphaFoldDB" id="A0A894JKC5"/>
<evidence type="ECO:0000256" key="1">
    <source>
        <dbReference type="SAM" id="Phobius"/>
    </source>
</evidence>